<evidence type="ECO:0000256" key="1">
    <source>
        <dbReference type="SAM" id="MobiDB-lite"/>
    </source>
</evidence>
<dbReference type="eggNOG" id="ENOG502RHDQ">
    <property type="taxonomic scope" value="Eukaryota"/>
</dbReference>
<feature type="compositionally biased region" description="Acidic residues" evidence="1">
    <location>
        <begin position="85"/>
        <end position="96"/>
    </location>
</feature>
<dbReference type="Proteomes" id="UP000030151">
    <property type="component" value="Unassembled WGS sequence"/>
</dbReference>
<accession>A0A0A1URW1</accession>
<name>A0A0A1URW1_9HYPO</name>
<comment type="caution">
    <text evidence="2">The sequence shown here is derived from an EMBL/GenBank/DDBJ whole genome shotgun (WGS) entry which is preliminary data.</text>
</comment>
<dbReference type="AlphaFoldDB" id="A0A0A1URW1"/>
<evidence type="ECO:0000313" key="3">
    <source>
        <dbReference type="Proteomes" id="UP000030151"/>
    </source>
</evidence>
<evidence type="ECO:0008006" key="4">
    <source>
        <dbReference type="Google" id="ProtNLM"/>
    </source>
</evidence>
<dbReference type="OrthoDB" id="2107166at2759"/>
<evidence type="ECO:0000313" key="2">
    <source>
        <dbReference type="EMBL" id="EXU98971.1"/>
    </source>
</evidence>
<gene>
    <name evidence="2" type="ORF">X797_007969</name>
</gene>
<organism evidence="2 3">
    <name type="scientific">Metarhizium robertsii</name>
    <dbReference type="NCBI Taxonomy" id="568076"/>
    <lineage>
        <taxon>Eukaryota</taxon>
        <taxon>Fungi</taxon>
        <taxon>Dikarya</taxon>
        <taxon>Ascomycota</taxon>
        <taxon>Pezizomycotina</taxon>
        <taxon>Sordariomycetes</taxon>
        <taxon>Hypocreomycetidae</taxon>
        <taxon>Hypocreales</taxon>
        <taxon>Clavicipitaceae</taxon>
        <taxon>Metarhizium</taxon>
    </lineage>
</organism>
<sequence>MGRWSHLDPDYERLPEGISRVGYDADTESYTFQDRSGSYWESRPGRRYGPLRRVHTSPSVQTVAVGDARHTARIDKMLKDAREFDVEEGGEDEESELCQGAEAGSKDQDAERCCEKHTPTWHKKHIRNVTGSFSRLSGYFRGTQIERRNTHGLRRETFPVAQRNTSMAAHSQVLGRAVTFDEILARRADMDHCTHCGKIKGR</sequence>
<feature type="region of interest" description="Disordered" evidence="1">
    <location>
        <begin position="84"/>
        <end position="111"/>
    </location>
</feature>
<dbReference type="HOGENOM" id="CLU_1354912_0_0_1"/>
<proteinExistence type="predicted"/>
<dbReference type="EMBL" id="JELW01000022">
    <property type="protein sequence ID" value="EXU98971.1"/>
    <property type="molecule type" value="Genomic_DNA"/>
</dbReference>
<protein>
    <recommendedName>
        <fullName evidence="4">LysM domain-containing protein</fullName>
    </recommendedName>
</protein>
<reference evidence="2 3" key="1">
    <citation type="submission" date="2014-02" db="EMBL/GenBank/DDBJ databases">
        <title>The genome sequence of the entomopathogenic fungus Metarhizium robertsii ARSEF 2575.</title>
        <authorList>
            <person name="Giuliano Garisto Donzelli B."/>
            <person name="Roe B.A."/>
            <person name="Macmil S.L."/>
            <person name="Krasnoff S.B."/>
            <person name="Gibson D.M."/>
        </authorList>
    </citation>
    <scope>NUCLEOTIDE SEQUENCE [LARGE SCALE GENOMIC DNA]</scope>
    <source>
        <strain evidence="2 3">ARSEF 2575</strain>
    </source>
</reference>